<dbReference type="RefSeq" id="WP_207248515.1">
    <property type="nucleotide sequence ID" value="NZ_JAFMOF010000005.1"/>
</dbReference>
<keyword evidence="2" id="KW-1185">Reference proteome</keyword>
<protein>
    <submittedName>
        <fullName evidence="1">Uncharacterized protein</fullName>
    </submittedName>
</protein>
<evidence type="ECO:0000313" key="1">
    <source>
        <dbReference type="EMBL" id="MBO0656530.1"/>
    </source>
</evidence>
<proteinExistence type="predicted"/>
<accession>A0A939FUY5</accession>
<evidence type="ECO:0000313" key="2">
    <source>
        <dbReference type="Proteomes" id="UP000664781"/>
    </source>
</evidence>
<dbReference type="AlphaFoldDB" id="A0A939FUY5"/>
<comment type="caution">
    <text evidence="1">The sequence shown here is derived from an EMBL/GenBank/DDBJ whole genome shotgun (WGS) entry which is preliminary data.</text>
</comment>
<organism evidence="1 2">
    <name type="scientific">Streptomyces triculaminicus</name>
    <dbReference type="NCBI Taxonomy" id="2816232"/>
    <lineage>
        <taxon>Bacteria</taxon>
        <taxon>Bacillati</taxon>
        <taxon>Actinomycetota</taxon>
        <taxon>Actinomycetes</taxon>
        <taxon>Kitasatosporales</taxon>
        <taxon>Streptomycetaceae</taxon>
        <taxon>Streptomyces</taxon>
    </lineage>
</organism>
<reference evidence="1" key="1">
    <citation type="submission" date="2021-03" db="EMBL/GenBank/DDBJ databases">
        <title>Streptomyces strains.</title>
        <authorList>
            <person name="Lund M.B."/>
            <person name="Toerring T."/>
        </authorList>
    </citation>
    <scope>NUCLEOTIDE SEQUENCE</scope>
    <source>
        <strain evidence="1">JCM 4242</strain>
    </source>
</reference>
<name>A0A939FUY5_9ACTN</name>
<sequence>MLNELEGYAGDFGPEGVFVPEFALPDRWGVLGTQALAWKGMAVAVRHASGPNVRDLKEILSGSPVFRRESAMTPERWLKLCEQSAGDFISRRDLIAAFRRDCPNAIIGERALLVLARELLGRDGRFGPNGARGPWGFRVRLPR</sequence>
<gene>
    <name evidence="1" type="ORF">J1792_28460</name>
</gene>
<dbReference type="EMBL" id="JAFMOF010000005">
    <property type="protein sequence ID" value="MBO0656530.1"/>
    <property type="molecule type" value="Genomic_DNA"/>
</dbReference>
<dbReference type="Proteomes" id="UP000664781">
    <property type="component" value="Unassembled WGS sequence"/>
</dbReference>